<proteinExistence type="predicted"/>
<dbReference type="AlphaFoldDB" id="A0A0A9A6E2"/>
<organism evidence="1">
    <name type="scientific">Arundo donax</name>
    <name type="common">Giant reed</name>
    <name type="synonym">Donax arundinaceus</name>
    <dbReference type="NCBI Taxonomy" id="35708"/>
    <lineage>
        <taxon>Eukaryota</taxon>
        <taxon>Viridiplantae</taxon>
        <taxon>Streptophyta</taxon>
        <taxon>Embryophyta</taxon>
        <taxon>Tracheophyta</taxon>
        <taxon>Spermatophyta</taxon>
        <taxon>Magnoliopsida</taxon>
        <taxon>Liliopsida</taxon>
        <taxon>Poales</taxon>
        <taxon>Poaceae</taxon>
        <taxon>PACMAD clade</taxon>
        <taxon>Arundinoideae</taxon>
        <taxon>Arundineae</taxon>
        <taxon>Arundo</taxon>
    </lineage>
</organism>
<evidence type="ECO:0000313" key="1">
    <source>
        <dbReference type="EMBL" id="JAD47264.1"/>
    </source>
</evidence>
<accession>A0A0A9A6E2</accession>
<reference evidence="1" key="2">
    <citation type="journal article" date="2015" name="Data Brief">
        <title>Shoot transcriptome of the giant reed, Arundo donax.</title>
        <authorList>
            <person name="Barrero R.A."/>
            <person name="Guerrero F.D."/>
            <person name="Moolhuijzen P."/>
            <person name="Goolsby J.A."/>
            <person name="Tidwell J."/>
            <person name="Bellgard S.E."/>
            <person name="Bellgard M.I."/>
        </authorList>
    </citation>
    <scope>NUCLEOTIDE SEQUENCE</scope>
    <source>
        <tissue evidence="1">Shoot tissue taken approximately 20 cm above the soil surface</tissue>
    </source>
</reference>
<reference evidence="1" key="1">
    <citation type="submission" date="2014-09" db="EMBL/GenBank/DDBJ databases">
        <authorList>
            <person name="Magalhaes I.L.F."/>
            <person name="Oliveira U."/>
            <person name="Santos F.R."/>
            <person name="Vidigal T.H.D.A."/>
            <person name="Brescovit A.D."/>
            <person name="Santos A.J."/>
        </authorList>
    </citation>
    <scope>NUCLEOTIDE SEQUENCE</scope>
    <source>
        <tissue evidence="1">Shoot tissue taken approximately 20 cm above the soil surface</tissue>
    </source>
</reference>
<protein>
    <submittedName>
        <fullName evidence="1">Uncharacterized protein</fullName>
    </submittedName>
</protein>
<sequence length="20" mass="2286">MLPLITPNPIFFLTNSIHNC</sequence>
<dbReference type="EMBL" id="GBRH01250631">
    <property type="protein sequence ID" value="JAD47264.1"/>
    <property type="molecule type" value="Transcribed_RNA"/>
</dbReference>
<name>A0A0A9A6E2_ARUDO</name>